<dbReference type="AlphaFoldDB" id="A0A367QE55"/>
<reference evidence="2" key="1">
    <citation type="submission" date="2016-04" db="EMBL/GenBank/DDBJ databases">
        <authorList>
            <person name="Tabuchi Yagui T.R."/>
        </authorList>
    </citation>
    <scope>NUCLEOTIDE SEQUENCE [LARGE SCALE GENOMIC DNA]</scope>
    <source>
        <strain evidence="2">NIES-26</strain>
    </source>
</reference>
<accession>A0A367QE55</accession>
<dbReference type="EMBL" id="LXQD01000330">
    <property type="protein sequence ID" value="RCJ21432.1"/>
    <property type="molecule type" value="Genomic_DNA"/>
</dbReference>
<proteinExistence type="predicted"/>
<organism evidence="2 3">
    <name type="scientific">Nostoc minutum NIES-26</name>
    <dbReference type="NCBI Taxonomy" id="1844469"/>
    <lineage>
        <taxon>Bacteria</taxon>
        <taxon>Bacillati</taxon>
        <taxon>Cyanobacteriota</taxon>
        <taxon>Cyanophyceae</taxon>
        <taxon>Nostocales</taxon>
        <taxon>Nostocaceae</taxon>
        <taxon>Nostoc</taxon>
    </lineage>
</organism>
<keyword evidence="3" id="KW-1185">Reference proteome</keyword>
<keyword evidence="1" id="KW-1133">Transmembrane helix</keyword>
<evidence type="ECO:0000313" key="3">
    <source>
        <dbReference type="Proteomes" id="UP000252107"/>
    </source>
</evidence>
<keyword evidence="1" id="KW-0812">Transmembrane</keyword>
<comment type="caution">
    <text evidence="2">The sequence shown here is derived from an EMBL/GenBank/DDBJ whole genome shotgun (WGS) entry which is preliminary data.</text>
</comment>
<name>A0A367QE55_9NOSO</name>
<gene>
    <name evidence="2" type="ORF">A6770_30335</name>
</gene>
<evidence type="ECO:0000313" key="2">
    <source>
        <dbReference type="EMBL" id="RCJ21432.1"/>
    </source>
</evidence>
<dbReference type="Proteomes" id="UP000252107">
    <property type="component" value="Unassembled WGS sequence"/>
</dbReference>
<sequence>MEIYPKNGNPMIAMVLVSLSTFETSFLLAAFQSISLTFTSEAAAKKFVEDVKSIGAQQSRFESNKVVVMPDFSGSYHAARAVYHAVNSYKDRLTAVKKFEVNAFSKEDKSLLKNVQQYIKEHFGSDALTVK</sequence>
<keyword evidence="1" id="KW-0472">Membrane</keyword>
<feature type="transmembrane region" description="Helical" evidence="1">
    <location>
        <begin position="12"/>
        <end position="31"/>
    </location>
</feature>
<evidence type="ECO:0000256" key="1">
    <source>
        <dbReference type="SAM" id="Phobius"/>
    </source>
</evidence>
<protein>
    <submittedName>
        <fullName evidence="2">Uncharacterized protein</fullName>
    </submittedName>
</protein>